<dbReference type="Pfam" id="PF04255">
    <property type="entry name" value="DUF433"/>
    <property type="match status" value="1"/>
</dbReference>
<comment type="caution">
    <text evidence="1">The sequence shown here is derived from an EMBL/GenBank/DDBJ whole genome shotgun (WGS) entry which is preliminary data.</text>
</comment>
<gene>
    <name evidence="1" type="ORF">S06H3_01398</name>
</gene>
<sequence>MKTKIKIEHPYIETKKGIGSGRPIIKNTRTSVKNLIIYYKMGYTPEEIQRELPHLTPAQIYDAISYYYDHQDKIDKEISDDAEDKIKTEYQKP</sequence>
<protein>
    <recommendedName>
        <fullName evidence="2">DUF433 domain-containing protein</fullName>
    </recommendedName>
</protein>
<reference evidence="1" key="1">
    <citation type="journal article" date="2014" name="Front. Microbiol.">
        <title>High frequency of phylogenetically diverse reductive dehalogenase-homologous genes in deep subseafloor sedimentary metagenomes.</title>
        <authorList>
            <person name="Kawai M."/>
            <person name="Futagami T."/>
            <person name="Toyoda A."/>
            <person name="Takaki Y."/>
            <person name="Nishi S."/>
            <person name="Hori S."/>
            <person name="Arai W."/>
            <person name="Tsubouchi T."/>
            <person name="Morono Y."/>
            <person name="Uchiyama I."/>
            <person name="Ito T."/>
            <person name="Fujiyama A."/>
            <person name="Inagaki F."/>
            <person name="Takami H."/>
        </authorList>
    </citation>
    <scope>NUCLEOTIDE SEQUENCE</scope>
    <source>
        <strain evidence="1">Expedition CK06-06</strain>
    </source>
</reference>
<dbReference type="PANTHER" id="PTHR34849:SF1">
    <property type="entry name" value="SLR0770 PROTEIN"/>
    <property type="match status" value="1"/>
</dbReference>
<dbReference type="InterPro" id="IPR007367">
    <property type="entry name" value="DUF433"/>
</dbReference>
<dbReference type="InterPro" id="IPR009057">
    <property type="entry name" value="Homeodomain-like_sf"/>
</dbReference>
<dbReference type="PANTHER" id="PTHR34849">
    <property type="entry name" value="SSL5025 PROTEIN"/>
    <property type="match status" value="1"/>
</dbReference>
<dbReference type="Gene3D" id="1.10.10.10">
    <property type="entry name" value="Winged helix-like DNA-binding domain superfamily/Winged helix DNA-binding domain"/>
    <property type="match status" value="1"/>
</dbReference>
<organism evidence="1">
    <name type="scientific">marine sediment metagenome</name>
    <dbReference type="NCBI Taxonomy" id="412755"/>
    <lineage>
        <taxon>unclassified sequences</taxon>
        <taxon>metagenomes</taxon>
        <taxon>ecological metagenomes</taxon>
    </lineage>
</organism>
<evidence type="ECO:0008006" key="2">
    <source>
        <dbReference type="Google" id="ProtNLM"/>
    </source>
</evidence>
<name>X1KU27_9ZZZZ</name>
<proteinExistence type="predicted"/>
<dbReference type="AlphaFoldDB" id="X1KU27"/>
<dbReference type="SUPFAM" id="SSF46689">
    <property type="entry name" value="Homeodomain-like"/>
    <property type="match status" value="1"/>
</dbReference>
<dbReference type="InterPro" id="IPR036388">
    <property type="entry name" value="WH-like_DNA-bd_sf"/>
</dbReference>
<dbReference type="EMBL" id="BARV01000346">
    <property type="protein sequence ID" value="GAH97140.1"/>
    <property type="molecule type" value="Genomic_DNA"/>
</dbReference>
<accession>X1KU27</accession>
<evidence type="ECO:0000313" key="1">
    <source>
        <dbReference type="EMBL" id="GAH97140.1"/>
    </source>
</evidence>